<name>A0A2T3BG59_AMORE</name>
<organism evidence="1 2">
    <name type="scientific">Amorphotheca resinae ATCC 22711</name>
    <dbReference type="NCBI Taxonomy" id="857342"/>
    <lineage>
        <taxon>Eukaryota</taxon>
        <taxon>Fungi</taxon>
        <taxon>Dikarya</taxon>
        <taxon>Ascomycota</taxon>
        <taxon>Pezizomycotina</taxon>
        <taxon>Leotiomycetes</taxon>
        <taxon>Helotiales</taxon>
        <taxon>Amorphothecaceae</taxon>
        <taxon>Amorphotheca</taxon>
    </lineage>
</organism>
<proteinExistence type="predicted"/>
<evidence type="ECO:0000313" key="1">
    <source>
        <dbReference type="EMBL" id="PSS28313.1"/>
    </source>
</evidence>
<accession>A0A2T3BG59</accession>
<keyword evidence="2" id="KW-1185">Reference proteome</keyword>
<sequence>MLRLLILYRLAAPGVTPLSLQITPPFLSGIVRTMLSSPKVAKTRVALWRLVTLPYQCVIASSIANLYSLALRNALSLSLSPLYQEFITS</sequence>
<dbReference type="EMBL" id="KZ679006">
    <property type="protein sequence ID" value="PSS28313.1"/>
    <property type="molecule type" value="Genomic_DNA"/>
</dbReference>
<protein>
    <submittedName>
        <fullName evidence="1">Uncharacterized protein</fullName>
    </submittedName>
</protein>
<gene>
    <name evidence="1" type="ORF">M430DRAFT_32741</name>
</gene>
<dbReference type="GeneID" id="36574306"/>
<feature type="non-terminal residue" evidence="1">
    <location>
        <position position="1"/>
    </location>
</feature>
<dbReference type="InParanoid" id="A0A2T3BG59"/>
<dbReference type="Proteomes" id="UP000241818">
    <property type="component" value="Unassembled WGS sequence"/>
</dbReference>
<dbReference type="AlphaFoldDB" id="A0A2T3BG59"/>
<reference evidence="1 2" key="1">
    <citation type="journal article" date="2018" name="New Phytol.">
        <title>Comparative genomics and transcriptomics depict ericoid mycorrhizal fungi as versatile saprotrophs and plant mutualists.</title>
        <authorList>
            <person name="Martino E."/>
            <person name="Morin E."/>
            <person name="Grelet G.A."/>
            <person name="Kuo A."/>
            <person name="Kohler A."/>
            <person name="Daghino S."/>
            <person name="Barry K.W."/>
            <person name="Cichocki N."/>
            <person name="Clum A."/>
            <person name="Dockter R.B."/>
            <person name="Hainaut M."/>
            <person name="Kuo R.C."/>
            <person name="LaButti K."/>
            <person name="Lindahl B.D."/>
            <person name="Lindquist E.A."/>
            <person name="Lipzen A."/>
            <person name="Khouja H.R."/>
            <person name="Magnuson J."/>
            <person name="Murat C."/>
            <person name="Ohm R.A."/>
            <person name="Singer S.W."/>
            <person name="Spatafora J.W."/>
            <person name="Wang M."/>
            <person name="Veneault-Fourrey C."/>
            <person name="Henrissat B."/>
            <person name="Grigoriev I.V."/>
            <person name="Martin F.M."/>
            <person name="Perotto S."/>
        </authorList>
    </citation>
    <scope>NUCLEOTIDE SEQUENCE [LARGE SCALE GENOMIC DNA]</scope>
    <source>
        <strain evidence="1 2">ATCC 22711</strain>
    </source>
</reference>
<dbReference type="RefSeq" id="XP_024725838.1">
    <property type="nucleotide sequence ID" value="XM_024866225.1"/>
</dbReference>
<evidence type="ECO:0000313" key="2">
    <source>
        <dbReference type="Proteomes" id="UP000241818"/>
    </source>
</evidence>